<accession>A0A1R2CNS2</accession>
<sequence length="330" mass="38505">MTISQDHAMRSLSPLLDLPKTHSELMETYKSWGSFSPRQRYKTYKADAASLIISWVQSILKKKLWKWRMNCNEYIGKKLLFNTNSIKPSIFIDRRVYLQAEKEKNYIKNRIIKKSQNTSTPLSQKSLPLKKLYTQKINPQSKHQNTTNDLKSKLKGIQKLANVLKFSVNYRYMDFYLTLLKVSKSYWIGKKLGKMILSMIKKRIEYLLVNIKSKSGMSIWSNYKVLTINPERSITFETSSNFSPKSRFSDNNKPGIYSNKQRYEGNSIGSESSVVEFENGKISKKSKVFNTLENSCDSDDIVLITSKDKGYKVENKMLKESFKVLLYRNY</sequence>
<proteinExistence type="predicted"/>
<protein>
    <submittedName>
        <fullName evidence="1">Uncharacterized protein</fullName>
    </submittedName>
</protein>
<dbReference type="Proteomes" id="UP000187209">
    <property type="component" value="Unassembled WGS sequence"/>
</dbReference>
<comment type="caution">
    <text evidence="1">The sequence shown here is derived from an EMBL/GenBank/DDBJ whole genome shotgun (WGS) entry which is preliminary data.</text>
</comment>
<evidence type="ECO:0000313" key="1">
    <source>
        <dbReference type="EMBL" id="OMJ90635.1"/>
    </source>
</evidence>
<dbReference type="AlphaFoldDB" id="A0A1R2CNS2"/>
<keyword evidence="2" id="KW-1185">Reference proteome</keyword>
<name>A0A1R2CNS2_9CILI</name>
<evidence type="ECO:0000313" key="2">
    <source>
        <dbReference type="Proteomes" id="UP000187209"/>
    </source>
</evidence>
<gene>
    <name evidence="1" type="ORF">SteCoe_6909</name>
</gene>
<dbReference type="EMBL" id="MPUH01000098">
    <property type="protein sequence ID" value="OMJ90635.1"/>
    <property type="molecule type" value="Genomic_DNA"/>
</dbReference>
<reference evidence="1 2" key="1">
    <citation type="submission" date="2016-11" db="EMBL/GenBank/DDBJ databases">
        <title>The macronuclear genome of Stentor coeruleus: a giant cell with tiny introns.</title>
        <authorList>
            <person name="Slabodnick M."/>
            <person name="Ruby J.G."/>
            <person name="Reiff S.B."/>
            <person name="Swart E.C."/>
            <person name="Gosai S."/>
            <person name="Prabakaran S."/>
            <person name="Witkowska E."/>
            <person name="Larue G.E."/>
            <person name="Fisher S."/>
            <person name="Freeman R.M."/>
            <person name="Gunawardena J."/>
            <person name="Chu W."/>
            <person name="Stover N.A."/>
            <person name="Gregory B.D."/>
            <person name="Nowacki M."/>
            <person name="Derisi J."/>
            <person name="Roy S.W."/>
            <person name="Marshall W.F."/>
            <person name="Sood P."/>
        </authorList>
    </citation>
    <scope>NUCLEOTIDE SEQUENCE [LARGE SCALE GENOMIC DNA]</scope>
    <source>
        <strain evidence="1">WM001</strain>
    </source>
</reference>
<organism evidence="1 2">
    <name type="scientific">Stentor coeruleus</name>
    <dbReference type="NCBI Taxonomy" id="5963"/>
    <lineage>
        <taxon>Eukaryota</taxon>
        <taxon>Sar</taxon>
        <taxon>Alveolata</taxon>
        <taxon>Ciliophora</taxon>
        <taxon>Postciliodesmatophora</taxon>
        <taxon>Heterotrichea</taxon>
        <taxon>Heterotrichida</taxon>
        <taxon>Stentoridae</taxon>
        <taxon>Stentor</taxon>
    </lineage>
</organism>